<accession>A0A0G0YF56</accession>
<feature type="transmembrane region" description="Helical" evidence="1">
    <location>
        <begin position="426"/>
        <end position="448"/>
    </location>
</feature>
<feature type="transmembrane region" description="Helical" evidence="1">
    <location>
        <begin position="304"/>
        <end position="322"/>
    </location>
</feature>
<keyword evidence="1" id="KW-1133">Transmembrane helix</keyword>
<evidence type="ECO:0000313" key="2">
    <source>
        <dbReference type="EMBL" id="KKR98972.1"/>
    </source>
</evidence>
<comment type="caution">
    <text evidence="2">The sequence shown here is derived from an EMBL/GenBank/DDBJ whole genome shotgun (WGS) entry which is preliminary data.</text>
</comment>
<feature type="transmembrane region" description="Helical" evidence="1">
    <location>
        <begin position="334"/>
        <end position="359"/>
    </location>
</feature>
<name>A0A0G0YF56_9BACT</name>
<dbReference type="AlphaFoldDB" id="A0A0G0YF56"/>
<keyword evidence="1" id="KW-0472">Membrane</keyword>
<sequence length="524" mass="60258">MSERLLSLAKAIQTSGGGIEMEEGAETIEVSVPASTAASLYEKVRVTLEYSEDHLLRRNAIARMLRRFLGSDLPLENMASSLVHELVWAKYLPNKQIPTKFINKLSPIFLKYGPLLQSAENTCKPEFSFQWVLDVLSTELEYVIVSHQKEELMVSYMYEQMKTRIEWDPGMLAGQEEKDLLLFIAIHKTLLKSDLATLRYRTLSLYYPDWDGPSTPARIDEVATGLSKIIATVDGQIGHPIVEKLSQKLRRQAGLFRVLQDVIEDNPTEFEIFVTKEPDLFGRAIWKALKKRTKVFRSRLKRTAMRAVLFLFITKMALAVILEVPYDLIIHGQLFVMPLVINILFHPFFLAFISMTVVVPEHSNADDYKSAARALVVGANHDFLNIRIKKDRFGTWTTIFTIVYVFVFLAVYSVIGVLLYQINFNAFSIALFLFFLSLVTFFGIRIRSSTRDILLSPQRRGVFGSIFDIVVLPIVHFGRWLSVKVSKINVFIYFFDFIIESPFKVAVRFIEEWFAFIKDKREEI</sequence>
<feature type="transmembrane region" description="Helical" evidence="1">
    <location>
        <begin position="460"/>
        <end position="478"/>
    </location>
</feature>
<feature type="transmembrane region" description="Helical" evidence="1">
    <location>
        <begin position="393"/>
        <end position="420"/>
    </location>
</feature>
<proteinExistence type="predicted"/>
<dbReference type="EMBL" id="LCAW01000012">
    <property type="protein sequence ID" value="KKR98972.1"/>
    <property type="molecule type" value="Genomic_DNA"/>
</dbReference>
<reference evidence="2 3" key="1">
    <citation type="journal article" date="2015" name="Nature">
        <title>rRNA introns, odd ribosomes, and small enigmatic genomes across a large radiation of phyla.</title>
        <authorList>
            <person name="Brown C.T."/>
            <person name="Hug L.A."/>
            <person name="Thomas B.C."/>
            <person name="Sharon I."/>
            <person name="Castelle C.J."/>
            <person name="Singh A."/>
            <person name="Wilkins M.J."/>
            <person name="Williams K.H."/>
            <person name="Banfield J.F."/>
        </authorList>
    </citation>
    <scope>NUCLEOTIDE SEQUENCE [LARGE SCALE GENOMIC DNA]</scope>
</reference>
<gene>
    <name evidence="2" type="ORF">UU50_C0012G0020</name>
</gene>
<protein>
    <submittedName>
        <fullName evidence="2">Uncharacterized protein</fullName>
    </submittedName>
</protein>
<dbReference type="Proteomes" id="UP000033930">
    <property type="component" value="Unassembled WGS sequence"/>
</dbReference>
<evidence type="ECO:0000256" key="1">
    <source>
        <dbReference type="SAM" id="Phobius"/>
    </source>
</evidence>
<keyword evidence="1" id="KW-0812">Transmembrane</keyword>
<organism evidence="2 3">
    <name type="scientific">Candidatus Uhrbacteria bacterium GW2011_GWC1_41_20</name>
    <dbReference type="NCBI Taxonomy" id="1618983"/>
    <lineage>
        <taxon>Bacteria</taxon>
        <taxon>Candidatus Uhriibacteriota</taxon>
    </lineage>
</organism>
<evidence type="ECO:0000313" key="3">
    <source>
        <dbReference type="Proteomes" id="UP000033930"/>
    </source>
</evidence>